<evidence type="ECO:0000313" key="2">
    <source>
        <dbReference type="Proteomes" id="UP000618579"/>
    </source>
</evidence>
<dbReference type="SUPFAM" id="SSF52540">
    <property type="entry name" value="P-loop containing nucleoside triphosphate hydrolases"/>
    <property type="match status" value="1"/>
</dbReference>
<evidence type="ECO:0000313" key="1">
    <source>
        <dbReference type="EMBL" id="NOU99504.1"/>
    </source>
</evidence>
<reference evidence="1 2" key="1">
    <citation type="submission" date="2019-10" db="EMBL/GenBank/DDBJ databases">
        <title>Description of Paenibacillus pedi sp. nov.</title>
        <authorList>
            <person name="Carlier A."/>
            <person name="Qi S."/>
        </authorList>
    </citation>
    <scope>NUCLEOTIDE SEQUENCE [LARGE SCALE GENOMIC DNA]</scope>
    <source>
        <strain evidence="1 2">LMG 31457</strain>
    </source>
</reference>
<accession>A0ABX1ZLK9</accession>
<protein>
    <recommendedName>
        <fullName evidence="3">Toprim domain-containing protein</fullName>
    </recommendedName>
</protein>
<dbReference type="Gene3D" id="3.40.50.300">
    <property type="entry name" value="P-loop containing nucleotide triphosphate hydrolases"/>
    <property type="match status" value="1"/>
</dbReference>
<keyword evidence="2" id="KW-1185">Reference proteome</keyword>
<dbReference type="EMBL" id="WHNZ01000013">
    <property type="protein sequence ID" value="NOU99504.1"/>
    <property type="molecule type" value="Genomic_DNA"/>
</dbReference>
<comment type="caution">
    <text evidence="1">The sequence shown here is derived from an EMBL/GenBank/DDBJ whole genome shotgun (WGS) entry which is preliminary data.</text>
</comment>
<dbReference type="Gene3D" id="3.40.1360.10">
    <property type="match status" value="1"/>
</dbReference>
<sequence>MRDSLSFLVIGDSESGKSSFIRTFCDEDTADLLNISGEGQTTRCDGFYNFTYKGNNANRITVSFYSKDEFTEKQCKKIVEKYNLKPKDPLDLNKVNDYIIKQSMELTPTERDSMWRIEKEDILRKISNKNLVDDEFINLTEFSLEENMGILITSENIETIQDYDQFLLLITKKLEDIYEEIKRKTTLFIELFQLPLNSLTENNPKIDIPQLRFNLDENTKLLLTYCIKKATMRESLEDTDMNSLSGIVKSVAVELKLNEDYAKICSSVGIKQIKLVDTYGLDHAGDTKGDITVKSIKKRLTDILDGEFRDIDSVIFITPMHGKAASTNERFNALIEAKRSIIPQIVYTKYDLYAQKQFGSKIYELNNEKLEKVKDNFMRNNSNKIKDDFYDILKEHYSKDVAEYRKECIFNNISYFMGTFEIDDKLDRKTARINNISYFKNILVSVLQNDNYGVAIDNIDKGELKQQLTQGFMLNKNGIQEKLGIMIRKAQETLNKNYSISHGRTRGAFWRRLDSNMFGFYGDLNLRNVLITSYIEVLAKDSGEHREDNLGNLIVNDYFKDKKLNVFLRECINKFGHYYFCAGCLPCEALMPNKCDMSKSCNTTGTYERVKRNNSCFQFNEGIYTGSRKQSKYCTNNGMHGIGLVNEKYGKESQCWGSCYWMLFFKKFEDTKTVELNCGEVFSDFVDIFIEFCVKQYTNSVQSVKNLNYLKHNNDTVLYDTNEEDEFTKKFEEVTASQKDFIVLTEGETDKIHIQAAWKKLMKTELPFDVYAVNGADNIKQFLTSYPTDMLPDKKIISILDHDEKGIRVAKDFKKSMKDIDGSYVRVHQSDKDKNRQYYIILLPHVNKKFEEYENGEIEFLYSRELLEEYNIIRKRSIGKINSLDYVKNSEKYISGADYDNLNDLFYFEIINENSSKTKFARSIEKREELGEEVFSGFKLLFDAINNITNHVVI</sequence>
<evidence type="ECO:0008006" key="3">
    <source>
        <dbReference type="Google" id="ProtNLM"/>
    </source>
</evidence>
<dbReference type="Proteomes" id="UP000618579">
    <property type="component" value="Unassembled WGS sequence"/>
</dbReference>
<gene>
    <name evidence="1" type="ORF">GC097_05620</name>
</gene>
<dbReference type="RefSeq" id="WP_171682382.1">
    <property type="nucleotide sequence ID" value="NZ_WHNZ01000013.1"/>
</dbReference>
<name>A0ABX1ZLK9_9BACL</name>
<organism evidence="1 2">
    <name type="scientific">Paenibacillus planticolens</name>
    <dbReference type="NCBI Taxonomy" id="2654976"/>
    <lineage>
        <taxon>Bacteria</taxon>
        <taxon>Bacillati</taxon>
        <taxon>Bacillota</taxon>
        <taxon>Bacilli</taxon>
        <taxon>Bacillales</taxon>
        <taxon>Paenibacillaceae</taxon>
        <taxon>Paenibacillus</taxon>
    </lineage>
</organism>
<proteinExistence type="predicted"/>
<dbReference type="InterPro" id="IPR027417">
    <property type="entry name" value="P-loop_NTPase"/>
</dbReference>